<accession>A0AAD9GJD3</accession>
<name>A0AAD9GJD3_BABDI</name>
<reference evidence="2" key="1">
    <citation type="journal article" date="2014" name="Nucleic Acids Res.">
        <title>The evolutionary dynamics of variant antigen genes in Babesia reveal a history of genomic innovation underlying host-parasite interaction.</title>
        <authorList>
            <person name="Jackson A.P."/>
            <person name="Otto T.D."/>
            <person name="Darby A."/>
            <person name="Ramaprasad A."/>
            <person name="Xia D."/>
            <person name="Echaide I.E."/>
            <person name="Farber M."/>
            <person name="Gahlot S."/>
            <person name="Gamble J."/>
            <person name="Gupta D."/>
            <person name="Gupta Y."/>
            <person name="Jackson L."/>
            <person name="Malandrin L."/>
            <person name="Malas T.B."/>
            <person name="Moussa E."/>
            <person name="Nair M."/>
            <person name="Reid A.J."/>
            <person name="Sanders M."/>
            <person name="Sharma J."/>
            <person name="Tracey A."/>
            <person name="Quail M.A."/>
            <person name="Weir W."/>
            <person name="Wastling J.M."/>
            <person name="Hall N."/>
            <person name="Willadsen P."/>
            <person name="Lingelbach K."/>
            <person name="Shiels B."/>
            <person name="Tait A."/>
            <person name="Berriman M."/>
            <person name="Allred D.R."/>
            <person name="Pain A."/>
        </authorList>
    </citation>
    <scope>NUCLEOTIDE SEQUENCE</scope>
    <source>
        <strain evidence="2">1802A</strain>
    </source>
</reference>
<feature type="chain" id="PRO_5042005219" evidence="1">
    <location>
        <begin position="28"/>
        <end position="75"/>
    </location>
</feature>
<dbReference type="AlphaFoldDB" id="A0AAD9GJD3"/>
<dbReference type="Proteomes" id="UP001195914">
    <property type="component" value="Unassembled WGS sequence"/>
</dbReference>
<comment type="caution">
    <text evidence="2">The sequence shown here is derived from an EMBL/GenBank/DDBJ whole genome shotgun (WGS) entry which is preliminary data.</text>
</comment>
<keyword evidence="1" id="KW-0732">Signal</keyword>
<evidence type="ECO:0000256" key="1">
    <source>
        <dbReference type="SAM" id="SignalP"/>
    </source>
</evidence>
<reference evidence="2" key="2">
    <citation type="submission" date="2021-05" db="EMBL/GenBank/DDBJ databases">
        <authorList>
            <person name="Pain A."/>
        </authorList>
    </citation>
    <scope>NUCLEOTIDE SEQUENCE</scope>
    <source>
        <strain evidence="2">1802A</strain>
    </source>
</reference>
<evidence type="ECO:0000313" key="2">
    <source>
        <dbReference type="EMBL" id="KAK1939525.1"/>
    </source>
</evidence>
<feature type="signal peptide" evidence="1">
    <location>
        <begin position="1"/>
        <end position="27"/>
    </location>
</feature>
<evidence type="ECO:0000313" key="3">
    <source>
        <dbReference type="Proteomes" id="UP001195914"/>
    </source>
</evidence>
<organism evidence="2 3">
    <name type="scientific">Babesia divergens</name>
    <dbReference type="NCBI Taxonomy" id="32595"/>
    <lineage>
        <taxon>Eukaryota</taxon>
        <taxon>Sar</taxon>
        <taxon>Alveolata</taxon>
        <taxon>Apicomplexa</taxon>
        <taxon>Aconoidasida</taxon>
        <taxon>Piroplasmida</taxon>
        <taxon>Babesiidae</taxon>
        <taxon>Babesia</taxon>
    </lineage>
</organism>
<proteinExistence type="predicted"/>
<sequence>MGLMILRSLFLLCLLAWLSATFPPSKAAFVTDIKVDEEDNRDLTSEITVKDFIDKNQMLLAENTLILSYLTEEAT</sequence>
<protein>
    <submittedName>
        <fullName evidence="2">Uncharacterized protein</fullName>
    </submittedName>
</protein>
<gene>
    <name evidence="2" type="ORF">X943_000765</name>
</gene>
<keyword evidence="3" id="KW-1185">Reference proteome</keyword>
<dbReference type="EMBL" id="JAHBMH010000007">
    <property type="protein sequence ID" value="KAK1939525.1"/>
    <property type="molecule type" value="Genomic_DNA"/>
</dbReference>